<evidence type="ECO:0000313" key="7">
    <source>
        <dbReference type="EMBL" id="PIV25563.1"/>
    </source>
</evidence>
<comment type="caution">
    <text evidence="7">The sequence shown here is derived from an EMBL/GenBank/DDBJ whole genome shotgun (WGS) entry which is preliminary data.</text>
</comment>
<dbReference type="SUPFAM" id="SSF53098">
    <property type="entry name" value="Ribonuclease H-like"/>
    <property type="match status" value="1"/>
</dbReference>
<dbReference type="Proteomes" id="UP000229966">
    <property type="component" value="Unassembled WGS sequence"/>
</dbReference>
<dbReference type="HAMAP" id="MF_00651">
    <property type="entry name" value="Nuclease_YqgF"/>
    <property type="match status" value="1"/>
</dbReference>
<name>A0A2M7CIV0_9BACT</name>
<dbReference type="Pfam" id="PF03652">
    <property type="entry name" value="RuvX"/>
    <property type="match status" value="1"/>
</dbReference>
<evidence type="ECO:0000256" key="5">
    <source>
        <dbReference type="HAMAP-Rule" id="MF_00651"/>
    </source>
</evidence>
<evidence type="ECO:0000256" key="1">
    <source>
        <dbReference type="ARBA" id="ARBA00022490"/>
    </source>
</evidence>
<organism evidence="7 8">
    <name type="scientific">Candidatus Berkelbacteria bacterium CG03_land_8_20_14_0_80_40_36</name>
    <dbReference type="NCBI Taxonomy" id="1974509"/>
    <lineage>
        <taxon>Bacteria</taxon>
        <taxon>Candidatus Berkelbacteria</taxon>
    </lineage>
</organism>
<dbReference type="EC" id="3.1.-.-" evidence="5"/>
<evidence type="ECO:0000313" key="8">
    <source>
        <dbReference type="Proteomes" id="UP000229966"/>
    </source>
</evidence>
<evidence type="ECO:0000256" key="2">
    <source>
        <dbReference type="ARBA" id="ARBA00022517"/>
    </source>
</evidence>
<keyword evidence="4 5" id="KW-0378">Hydrolase</keyword>
<dbReference type="InterPro" id="IPR005227">
    <property type="entry name" value="YqgF"/>
</dbReference>
<sequence>MSIIALDMGDKKIGVAISYSNVSSSGLKTIDAKNWQEIIDLIKELKISRIIYGLPFKKNQALTAQAQKIIQQIREIKKWLKKEEIKIKFDAVDETLSSQAADQSIENKKDKDKIHILSAQILLDQYLAELNKR</sequence>
<dbReference type="SMART" id="SM00732">
    <property type="entry name" value="YqgFc"/>
    <property type="match status" value="1"/>
</dbReference>
<dbReference type="PANTHER" id="PTHR33317:SF4">
    <property type="entry name" value="POLYNUCLEOTIDYL TRANSFERASE, RIBONUCLEASE H-LIKE SUPERFAMILY PROTEIN"/>
    <property type="match status" value="1"/>
</dbReference>
<dbReference type="GO" id="GO:0016788">
    <property type="term" value="F:hydrolase activity, acting on ester bonds"/>
    <property type="evidence" value="ECO:0007669"/>
    <property type="project" value="UniProtKB-UniRule"/>
</dbReference>
<dbReference type="GO" id="GO:0005829">
    <property type="term" value="C:cytosol"/>
    <property type="evidence" value="ECO:0007669"/>
    <property type="project" value="TreeGrafter"/>
</dbReference>
<dbReference type="PANTHER" id="PTHR33317">
    <property type="entry name" value="POLYNUCLEOTIDYL TRANSFERASE, RIBONUCLEASE H-LIKE SUPERFAMILY PROTEIN"/>
    <property type="match status" value="1"/>
</dbReference>
<dbReference type="CDD" id="cd16964">
    <property type="entry name" value="YqgF"/>
    <property type="match status" value="1"/>
</dbReference>
<feature type="domain" description="YqgF/RNase H-like" evidence="6">
    <location>
        <begin position="1"/>
        <end position="101"/>
    </location>
</feature>
<dbReference type="EMBL" id="PEUM01000023">
    <property type="protein sequence ID" value="PIV25563.1"/>
    <property type="molecule type" value="Genomic_DNA"/>
</dbReference>
<dbReference type="InterPro" id="IPR037027">
    <property type="entry name" value="YqgF/RNaseH-like_dom_sf"/>
</dbReference>
<dbReference type="Gene3D" id="3.30.420.140">
    <property type="entry name" value="YqgF/RNase H-like domain"/>
    <property type="match status" value="1"/>
</dbReference>
<reference evidence="8" key="1">
    <citation type="submission" date="2017-09" db="EMBL/GenBank/DDBJ databases">
        <title>Depth-based differentiation of microbial function through sediment-hosted aquifers and enrichment of novel symbionts in the deep terrestrial subsurface.</title>
        <authorList>
            <person name="Probst A.J."/>
            <person name="Ladd B."/>
            <person name="Jarett J.K."/>
            <person name="Geller-Mcgrath D.E."/>
            <person name="Sieber C.M.K."/>
            <person name="Emerson J.B."/>
            <person name="Anantharaman K."/>
            <person name="Thomas B.C."/>
            <person name="Malmstrom R."/>
            <person name="Stieglmeier M."/>
            <person name="Klingl A."/>
            <person name="Woyke T."/>
            <person name="Ryan C.M."/>
            <person name="Banfield J.F."/>
        </authorList>
    </citation>
    <scope>NUCLEOTIDE SEQUENCE [LARGE SCALE GENOMIC DNA]</scope>
</reference>
<protein>
    <recommendedName>
        <fullName evidence="5">Putative pre-16S rRNA nuclease</fullName>
        <ecNumber evidence="5">3.1.-.-</ecNumber>
    </recommendedName>
</protein>
<comment type="subcellular location">
    <subcellularLocation>
        <location evidence="5">Cytoplasm</location>
    </subcellularLocation>
</comment>
<accession>A0A2M7CIV0</accession>
<dbReference type="GO" id="GO:0004518">
    <property type="term" value="F:nuclease activity"/>
    <property type="evidence" value="ECO:0007669"/>
    <property type="project" value="UniProtKB-KW"/>
</dbReference>
<evidence type="ECO:0000256" key="4">
    <source>
        <dbReference type="ARBA" id="ARBA00022801"/>
    </source>
</evidence>
<dbReference type="InterPro" id="IPR006641">
    <property type="entry name" value="YqgF/RNaseH-like_dom"/>
</dbReference>
<dbReference type="AlphaFoldDB" id="A0A2M7CIV0"/>
<proteinExistence type="inferred from homology"/>
<evidence type="ECO:0000256" key="3">
    <source>
        <dbReference type="ARBA" id="ARBA00022722"/>
    </source>
</evidence>
<dbReference type="NCBIfam" id="TIGR00250">
    <property type="entry name" value="RNAse_H_YqgF"/>
    <property type="match status" value="1"/>
</dbReference>
<dbReference type="InterPro" id="IPR012337">
    <property type="entry name" value="RNaseH-like_sf"/>
</dbReference>
<comment type="similarity">
    <text evidence="5">Belongs to the YqgF HJR family.</text>
</comment>
<keyword evidence="3 5" id="KW-0540">Nuclease</keyword>
<gene>
    <name evidence="7" type="ORF">COS38_00995</name>
</gene>
<comment type="function">
    <text evidence="5">Could be a nuclease involved in processing of the 5'-end of pre-16S rRNA.</text>
</comment>
<keyword evidence="1 5" id="KW-0963">Cytoplasm</keyword>
<dbReference type="GO" id="GO:0000967">
    <property type="term" value="P:rRNA 5'-end processing"/>
    <property type="evidence" value="ECO:0007669"/>
    <property type="project" value="UniProtKB-UniRule"/>
</dbReference>
<keyword evidence="2 5" id="KW-0690">Ribosome biogenesis</keyword>
<evidence type="ECO:0000259" key="6">
    <source>
        <dbReference type="SMART" id="SM00732"/>
    </source>
</evidence>